<evidence type="ECO:0000313" key="3">
    <source>
        <dbReference type="EMBL" id="SSA46054.1"/>
    </source>
</evidence>
<keyword evidence="4" id="KW-1185">Reference proteome</keyword>
<gene>
    <name evidence="2" type="ORF">BCF38_104329</name>
    <name evidence="3" type="ORF">SAMN05421539_104329</name>
</gene>
<dbReference type="AlphaFoldDB" id="A0A2Y9ANF2"/>
<proteinExistence type="predicted"/>
<evidence type="ECO:0000313" key="5">
    <source>
        <dbReference type="Proteomes" id="UP000251571"/>
    </source>
</evidence>
<dbReference type="Gene3D" id="3.40.190.10">
    <property type="entry name" value="Periplasmic binding protein-like II"/>
    <property type="match status" value="2"/>
</dbReference>
<dbReference type="RefSeq" id="WP_109564478.1">
    <property type="nucleotide sequence ID" value="NZ_QGDJ01000004.1"/>
</dbReference>
<dbReference type="Proteomes" id="UP000245839">
    <property type="component" value="Unassembled WGS sequence"/>
</dbReference>
<dbReference type="PANTHER" id="PTHR42941">
    <property type="entry name" value="SLL1037 PROTEIN"/>
    <property type="match status" value="1"/>
</dbReference>
<sequence>MTAVRFAVYLAVVLGIVAATVFAVRDLMPPASMRFAVGTEGGGYWRYAERYRAILARDGIALELVATAGSVENAGLLDAREVEAGFLQGGVVVNEDAEALGSLFIEPLLIFSSAAPEEDSRRIPRNVADWRDLTIAAGAEGSGARAAAIALLGAAEVPDDANTLLPLGGAEAAEALADGAADAALFVAPLSAPYLAPLLSDPDIALLDIAHAEALSRRMPQTILIDLPSGVFQLSPPLPPRDRQLLAMVARMVAVPDLHPALVDRLVSAAVTIHRRGDALTDEGTFPNLENTTLPAHPYARDRLADGPSVLADVLPFWMVAQIERLAILLLPIVFLLLPLLRALPGLYNWGIRSRVFRYYARIREIDAELDGAEPGRLRALDRELSSLDHEIAALKLPLAYRNYAYDARLHVELLRRRISQGLGG</sequence>
<dbReference type="Pfam" id="PF16868">
    <property type="entry name" value="NMT1_3"/>
    <property type="match status" value="1"/>
</dbReference>
<keyword evidence="1" id="KW-0812">Transmembrane</keyword>
<evidence type="ECO:0000313" key="4">
    <source>
        <dbReference type="Proteomes" id="UP000245839"/>
    </source>
</evidence>
<reference evidence="3 5" key="1">
    <citation type="submission" date="2016-10" db="EMBL/GenBank/DDBJ databases">
        <authorList>
            <person name="Cai Z."/>
        </authorList>
    </citation>
    <scope>NUCLEOTIDE SEQUENCE [LARGE SCALE GENOMIC DNA]</scope>
    <source>
        <strain evidence="3 5">DSM 25227</strain>
    </source>
</reference>
<feature type="transmembrane region" description="Helical" evidence="1">
    <location>
        <begin position="326"/>
        <end position="348"/>
    </location>
</feature>
<feature type="transmembrane region" description="Helical" evidence="1">
    <location>
        <begin position="6"/>
        <end position="24"/>
    </location>
</feature>
<keyword evidence="1" id="KW-1133">Transmembrane helix</keyword>
<dbReference type="EMBL" id="UETC01000004">
    <property type="protein sequence ID" value="SSA46054.1"/>
    <property type="molecule type" value="Genomic_DNA"/>
</dbReference>
<dbReference type="EMBL" id="QGDJ01000004">
    <property type="protein sequence ID" value="PWJ19392.1"/>
    <property type="molecule type" value="Genomic_DNA"/>
</dbReference>
<evidence type="ECO:0000256" key="1">
    <source>
        <dbReference type="SAM" id="Phobius"/>
    </source>
</evidence>
<accession>A0A2Y9ANF2</accession>
<dbReference type="SUPFAM" id="SSF53850">
    <property type="entry name" value="Periplasmic binding protein-like II"/>
    <property type="match status" value="1"/>
</dbReference>
<dbReference type="PANTHER" id="PTHR42941:SF1">
    <property type="entry name" value="SLL1037 PROTEIN"/>
    <property type="match status" value="1"/>
</dbReference>
<organism evidence="3 5">
    <name type="scientific">Jannaschia seohaensis</name>
    <dbReference type="NCBI Taxonomy" id="475081"/>
    <lineage>
        <taxon>Bacteria</taxon>
        <taxon>Pseudomonadati</taxon>
        <taxon>Pseudomonadota</taxon>
        <taxon>Alphaproteobacteria</taxon>
        <taxon>Rhodobacterales</taxon>
        <taxon>Roseobacteraceae</taxon>
        <taxon>Jannaschia</taxon>
    </lineage>
</organism>
<dbReference type="OrthoDB" id="237270at2"/>
<protein>
    <submittedName>
        <fullName evidence="2">TRAP-type uncharacterized transport system substrate-binding protein</fullName>
    </submittedName>
    <submittedName>
        <fullName evidence="3">TRAP-type uncharacterized transport system, substrate-binding protein</fullName>
    </submittedName>
</protein>
<evidence type="ECO:0000313" key="2">
    <source>
        <dbReference type="EMBL" id="PWJ19392.1"/>
    </source>
</evidence>
<keyword evidence="1" id="KW-0472">Membrane</keyword>
<dbReference type="InterPro" id="IPR011852">
    <property type="entry name" value="TRAP_TAXI"/>
</dbReference>
<dbReference type="Proteomes" id="UP000251571">
    <property type="component" value="Unassembled WGS sequence"/>
</dbReference>
<reference evidence="2 4" key="2">
    <citation type="submission" date="2018-03" db="EMBL/GenBank/DDBJ databases">
        <title>Genomic Encyclopedia of Archaeal and Bacterial Type Strains, Phase II (KMG-II): from individual species to whole genera.</title>
        <authorList>
            <person name="Goeker M."/>
        </authorList>
    </citation>
    <scope>NUCLEOTIDE SEQUENCE [LARGE SCALE GENOMIC DNA]</scope>
    <source>
        <strain evidence="2 4">DSM 25227</strain>
    </source>
</reference>
<name>A0A2Y9ANF2_9RHOB</name>